<dbReference type="Pfam" id="PF01656">
    <property type="entry name" value="CbiA"/>
    <property type="match status" value="1"/>
</dbReference>
<dbReference type="STRING" id="580340.Tlie_1537"/>
<evidence type="ECO:0000256" key="1">
    <source>
        <dbReference type="ARBA" id="ARBA00022723"/>
    </source>
</evidence>
<evidence type="ECO:0000259" key="4">
    <source>
        <dbReference type="PROSITE" id="PS51379"/>
    </source>
</evidence>
<dbReference type="Proteomes" id="UP000005868">
    <property type="component" value="Chromosome"/>
</dbReference>
<dbReference type="EMBL" id="CP003096">
    <property type="protein sequence ID" value="AER67259.1"/>
    <property type="molecule type" value="Genomic_DNA"/>
</dbReference>
<keyword evidence="2" id="KW-0408">Iron</keyword>
<dbReference type="PROSITE" id="PS00198">
    <property type="entry name" value="4FE4S_FER_1"/>
    <property type="match status" value="1"/>
</dbReference>
<dbReference type="Gene3D" id="3.40.50.300">
    <property type="entry name" value="P-loop containing nucleotide triphosphate hydrolases"/>
    <property type="match status" value="1"/>
</dbReference>
<sequence length="282" mass="30280">MPNLTLAIASGKGGTGKSSFASSFGVTKQGILLVDADVEEPNLALLLNLKPLESSLVNLRIPAINKDVCTKCDKCVDACRFGALNIFGDNIPMVNDLCHGCGLCSLVCPTKAISEIEKPIGEVRHYLSKNVELLEGRLALGMPNPVPVIEAVVDAAMAVEKPRIIDCAPGTSCPMVAGARRADAVLLVTEPTPFGLADLKLALEAIVPLNKPVGVVVNKYGIASENVEELCKNWNVPILGYFPFSKHVAASYAKGIPPATYDHLWQQRISDIWNYFEERVGK</sequence>
<accession>G7V7E3</accession>
<reference evidence="5 6" key="2">
    <citation type="journal article" date="2012" name="Stand. Genomic Sci.">
        <title>Genome sequence of the moderately thermophilic, amino-acid-degrading and sulfur-reducing bacterium Thermovirga lienii type strain (Cas60314(T)).</title>
        <authorList>
            <person name="Goker M."/>
            <person name="Saunders E."/>
            <person name="Lapidus A."/>
            <person name="Nolan M."/>
            <person name="Lucas S."/>
            <person name="Hammon N."/>
            <person name="Deshpande S."/>
            <person name="Cheng J.F."/>
            <person name="Han C."/>
            <person name="Tapia R."/>
            <person name="Goodwin L.A."/>
            <person name="Pitluck S."/>
            <person name="Liolios K."/>
            <person name="Mavromatis K."/>
            <person name="Pagani I."/>
            <person name="Ivanova N."/>
            <person name="Mikhailova N."/>
            <person name="Pati A."/>
            <person name="Chen A."/>
            <person name="Palaniappan K."/>
            <person name="Land M."/>
            <person name="Chang Y.J."/>
            <person name="Jeffries C.D."/>
            <person name="Brambilla E.M."/>
            <person name="Rohde M."/>
            <person name="Spring S."/>
            <person name="Detter J.C."/>
            <person name="Woyke T."/>
            <person name="Bristow J."/>
            <person name="Eisen J.A."/>
            <person name="Markowitz V."/>
            <person name="Hugenholtz P."/>
            <person name="Kyrpides N.C."/>
            <person name="Klenk H.P."/>
        </authorList>
    </citation>
    <scope>NUCLEOTIDE SEQUENCE [LARGE SCALE GENOMIC DNA]</scope>
    <source>
        <strain evidence="6">ATCC BAA-1197 / DSM 17291 / Cas60314</strain>
    </source>
</reference>
<organism evidence="5 6">
    <name type="scientific">Thermovirga lienii (strain ATCC BAA-1197 / DSM 17291 / Cas60314)</name>
    <dbReference type="NCBI Taxonomy" id="580340"/>
    <lineage>
        <taxon>Bacteria</taxon>
        <taxon>Thermotogati</taxon>
        <taxon>Synergistota</taxon>
        <taxon>Synergistia</taxon>
        <taxon>Synergistales</taxon>
        <taxon>Thermovirgaceae</taxon>
        <taxon>Thermovirga</taxon>
    </lineage>
</organism>
<evidence type="ECO:0000256" key="3">
    <source>
        <dbReference type="ARBA" id="ARBA00023014"/>
    </source>
</evidence>
<dbReference type="InterPro" id="IPR017900">
    <property type="entry name" value="4Fe4S_Fe_S_CS"/>
</dbReference>
<dbReference type="Pfam" id="PF00037">
    <property type="entry name" value="Fer4"/>
    <property type="match status" value="2"/>
</dbReference>
<dbReference type="InterPro" id="IPR002586">
    <property type="entry name" value="CobQ/CobB/MinD/ParA_Nub-bd_dom"/>
</dbReference>
<dbReference type="PROSITE" id="PS51379">
    <property type="entry name" value="4FE4S_FER_2"/>
    <property type="match status" value="2"/>
</dbReference>
<reference evidence="6" key="1">
    <citation type="submission" date="2011-10" db="EMBL/GenBank/DDBJ databases">
        <title>The complete genome of chromosome of Thermovirga lienii DSM 17291.</title>
        <authorList>
            <consortium name="US DOE Joint Genome Institute (JGI-PGF)"/>
            <person name="Lucas S."/>
            <person name="Copeland A."/>
            <person name="Lapidus A."/>
            <person name="Glavina del Rio T."/>
            <person name="Dalin E."/>
            <person name="Tice H."/>
            <person name="Bruce D."/>
            <person name="Goodwin L."/>
            <person name="Pitluck S."/>
            <person name="Peters L."/>
            <person name="Mikhailova N."/>
            <person name="Saunders E."/>
            <person name="Kyrpides N."/>
            <person name="Mavromatis K."/>
            <person name="Ivanova N."/>
            <person name="Last F.I."/>
            <person name="Brettin T."/>
            <person name="Detter J.C."/>
            <person name="Han C."/>
            <person name="Larimer F."/>
            <person name="Land M."/>
            <person name="Hauser L."/>
            <person name="Markowitz V."/>
            <person name="Cheng J.-F."/>
            <person name="Hugenholtz P."/>
            <person name="Woyke T."/>
            <person name="Wu D."/>
            <person name="Spring S."/>
            <person name="Schroeder M."/>
            <person name="Brambilla E.-M."/>
            <person name="Klenk H.-P."/>
            <person name="Eisen J.A."/>
        </authorList>
    </citation>
    <scope>NUCLEOTIDE SEQUENCE [LARGE SCALE GENOMIC DNA]</scope>
    <source>
        <strain evidence="6">ATCC BAA-1197 / DSM 17291 / Cas60314</strain>
    </source>
</reference>
<dbReference type="HOGENOM" id="CLU_067767_0_0_0"/>
<dbReference type="GO" id="GO:0046872">
    <property type="term" value="F:metal ion binding"/>
    <property type="evidence" value="ECO:0007669"/>
    <property type="project" value="UniProtKB-KW"/>
</dbReference>
<name>G7V7E3_THELD</name>
<dbReference type="PANTHER" id="PTHR43063:SF1">
    <property type="entry name" value="4FE-4S CLUSTER CONTAINING PARA FAMILY ATPASE PROTEIN"/>
    <property type="match status" value="1"/>
</dbReference>
<dbReference type="InterPro" id="IPR017896">
    <property type="entry name" value="4Fe4S_Fe-S-bd"/>
</dbReference>
<protein>
    <submittedName>
        <fullName evidence="5">4Fe-4S ferredoxin iron-sulfur binding domain protein</fullName>
    </submittedName>
</protein>
<dbReference type="KEGG" id="tli:Tlie_1537"/>
<dbReference type="SUPFAM" id="SSF52540">
    <property type="entry name" value="P-loop containing nucleoside triphosphate hydrolases"/>
    <property type="match status" value="1"/>
</dbReference>
<evidence type="ECO:0000313" key="5">
    <source>
        <dbReference type="EMBL" id="AER67259.1"/>
    </source>
</evidence>
<dbReference type="OrthoDB" id="9778602at2"/>
<keyword evidence="1" id="KW-0479">Metal-binding</keyword>
<dbReference type="AlphaFoldDB" id="G7V7E3"/>
<dbReference type="Gene3D" id="3.30.70.20">
    <property type="match status" value="1"/>
</dbReference>
<dbReference type="SUPFAM" id="SSF54862">
    <property type="entry name" value="4Fe-4S ferredoxins"/>
    <property type="match status" value="1"/>
</dbReference>
<keyword evidence="6" id="KW-1185">Reference proteome</keyword>
<dbReference type="InterPro" id="IPR027417">
    <property type="entry name" value="P-loop_NTPase"/>
</dbReference>
<gene>
    <name evidence="5" type="ordered locus">Tlie_1537</name>
</gene>
<dbReference type="GO" id="GO:0051536">
    <property type="term" value="F:iron-sulfur cluster binding"/>
    <property type="evidence" value="ECO:0007669"/>
    <property type="project" value="UniProtKB-KW"/>
</dbReference>
<proteinExistence type="predicted"/>
<feature type="domain" description="4Fe-4S ferredoxin-type" evidence="4">
    <location>
        <begin position="60"/>
        <end position="89"/>
    </location>
</feature>
<keyword evidence="3" id="KW-0411">Iron-sulfur</keyword>
<dbReference type="eggNOG" id="COG1149">
    <property type="taxonomic scope" value="Bacteria"/>
</dbReference>
<feature type="domain" description="4Fe-4S ferredoxin-type" evidence="4">
    <location>
        <begin position="90"/>
        <end position="118"/>
    </location>
</feature>
<evidence type="ECO:0000256" key="2">
    <source>
        <dbReference type="ARBA" id="ARBA00023004"/>
    </source>
</evidence>
<dbReference type="PANTHER" id="PTHR43063">
    <property type="entry name" value="4FE-4S CLUSTER CONTAINING PARA FAMILY ATPASE PROTEIN"/>
    <property type="match status" value="1"/>
</dbReference>
<evidence type="ECO:0000313" key="6">
    <source>
        <dbReference type="Proteomes" id="UP000005868"/>
    </source>
</evidence>